<dbReference type="Proteomes" id="UP000193435">
    <property type="component" value="Unassembled WGS sequence"/>
</dbReference>
<feature type="transmembrane region" description="Helical" evidence="6">
    <location>
        <begin position="101"/>
        <end position="123"/>
    </location>
</feature>
<evidence type="ECO:0000256" key="1">
    <source>
        <dbReference type="ARBA" id="ARBA00004651"/>
    </source>
</evidence>
<dbReference type="InterPro" id="IPR003807">
    <property type="entry name" value="DUF202"/>
</dbReference>
<dbReference type="PANTHER" id="PTHR34187:SF2">
    <property type="entry name" value="DUF202 DOMAIN-CONTAINING PROTEIN"/>
    <property type="match status" value="1"/>
</dbReference>
<evidence type="ECO:0000259" key="7">
    <source>
        <dbReference type="Pfam" id="PF02656"/>
    </source>
</evidence>
<dbReference type="AlphaFoldDB" id="A0A1X7MXX7"/>
<keyword evidence="4 6" id="KW-1133">Transmembrane helix</keyword>
<dbReference type="PANTHER" id="PTHR34187">
    <property type="entry name" value="FGR18P"/>
    <property type="match status" value="1"/>
</dbReference>
<dbReference type="EMBL" id="FXBJ01000002">
    <property type="protein sequence ID" value="SMH29070.1"/>
    <property type="molecule type" value="Genomic_DNA"/>
</dbReference>
<dbReference type="RefSeq" id="WP_159446058.1">
    <property type="nucleotide sequence ID" value="NZ_FXBJ01000002.1"/>
</dbReference>
<proteinExistence type="predicted"/>
<feature type="transmembrane region" description="Helical" evidence="6">
    <location>
        <begin position="60"/>
        <end position="81"/>
    </location>
</feature>
<evidence type="ECO:0000256" key="2">
    <source>
        <dbReference type="ARBA" id="ARBA00022475"/>
    </source>
</evidence>
<gene>
    <name evidence="8" type="ORF">SAMN04488700_1026</name>
</gene>
<accession>A0A1X7MXX7</accession>
<evidence type="ECO:0000256" key="3">
    <source>
        <dbReference type="ARBA" id="ARBA00022692"/>
    </source>
</evidence>
<reference evidence="8 9" key="1">
    <citation type="submission" date="2017-04" db="EMBL/GenBank/DDBJ databases">
        <authorList>
            <person name="Afonso C.L."/>
            <person name="Miller P.J."/>
            <person name="Scott M.A."/>
            <person name="Spackman E."/>
            <person name="Goraichik I."/>
            <person name="Dimitrov K.M."/>
            <person name="Suarez D.L."/>
            <person name="Swayne D.E."/>
        </authorList>
    </citation>
    <scope>NUCLEOTIDE SEQUENCE [LARGE SCALE GENOMIC DNA]</scope>
    <source>
        <strain evidence="8 9">LMG26642</strain>
    </source>
</reference>
<name>A0A1X7MXX7_9LACT</name>
<dbReference type="Pfam" id="PF02656">
    <property type="entry name" value="DUF202"/>
    <property type="match status" value="1"/>
</dbReference>
<comment type="subcellular location">
    <subcellularLocation>
        <location evidence="1">Cell membrane</location>
        <topology evidence="1">Multi-pass membrane protein</topology>
    </subcellularLocation>
</comment>
<keyword evidence="2" id="KW-1003">Cell membrane</keyword>
<protein>
    <submittedName>
        <fullName evidence="8">Putative membrane protein</fullName>
    </submittedName>
</protein>
<dbReference type="InterPro" id="IPR052053">
    <property type="entry name" value="IM_YidH-like"/>
</dbReference>
<evidence type="ECO:0000256" key="4">
    <source>
        <dbReference type="ARBA" id="ARBA00022989"/>
    </source>
</evidence>
<keyword evidence="3 6" id="KW-0812">Transmembrane</keyword>
<organism evidence="8 9">
    <name type="scientific">Carnobacterium iners</name>
    <dbReference type="NCBI Taxonomy" id="1073423"/>
    <lineage>
        <taxon>Bacteria</taxon>
        <taxon>Bacillati</taxon>
        <taxon>Bacillota</taxon>
        <taxon>Bacilli</taxon>
        <taxon>Lactobacillales</taxon>
        <taxon>Carnobacteriaceae</taxon>
        <taxon>Carnobacterium</taxon>
    </lineage>
</organism>
<evidence type="ECO:0000313" key="9">
    <source>
        <dbReference type="Proteomes" id="UP000193435"/>
    </source>
</evidence>
<dbReference type="STRING" id="1073423.SAMN04488700_1026"/>
<feature type="domain" description="DUF202" evidence="7">
    <location>
        <begin position="21"/>
        <end position="84"/>
    </location>
</feature>
<evidence type="ECO:0000256" key="6">
    <source>
        <dbReference type="SAM" id="Phobius"/>
    </source>
</evidence>
<evidence type="ECO:0000313" key="8">
    <source>
        <dbReference type="EMBL" id="SMH29070.1"/>
    </source>
</evidence>
<dbReference type="GO" id="GO:0005886">
    <property type="term" value="C:plasma membrane"/>
    <property type="evidence" value="ECO:0007669"/>
    <property type="project" value="UniProtKB-SubCell"/>
</dbReference>
<sequence>MKDEASKNDLAKKRTELAVQRTILANERTFSAWIRTGLSSVLGGLAVVKFMGDNEIYRGYILLIGILFVLIGIAIYILAFLSFKDSFKRLKKENEDISNSLAILIAITTGMVLTAVLIMGLLISY</sequence>
<keyword evidence="5 6" id="KW-0472">Membrane</keyword>
<keyword evidence="9" id="KW-1185">Reference proteome</keyword>
<evidence type="ECO:0000256" key="5">
    <source>
        <dbReference type="ARBA" id="ARBA00023136"/>
    </source>
</evidence>